<dbReference type="RefSeq" id="WP_115403680.1">
    <property type="nucleotide sequence ID" value="NZ_QPKV01000006.1"/>
</dbReference>
<name>A0A369PSX0_9SPHI</name>
<dbReference type="Proteomes" id="UP000253961">
    <property type="component" value="Unassembled WGS sequence"/>
</dbReference>
<protein>
    <recommendedName>
        <fullName evidence="3">SDR family NAD(P)-dependent oxidoreductase</fullName>
    </recommendedName>
</protein>
<gene>
    <name evidence="1" type="ORF">DU508_15310</name>
</gene>
<dbReference type="EMBL" id="QPKV01000006">
    <property type="protein sequence ID" value="RDC55643.1"/>
    <property type="molecule type" value="Genomic_DNA"/>
</dbReference>
<dbReference type="Gene3D" id="3.40.50.720">
    <property type="entry name" value="NAD(P)-binding Rossmann-like Domain"/>
    <property type="match status" value="1"/>
</dbReference>
<evidence type="ECO:0000313" key="2">
    <source>
        <dbReference type="Proteomes" id="UP000253961"/>
    </source>
</evidence>
<keyword evidence="2" id="KW-1185">Reference proteome</keyword>
<evidence type="ECO:0008006" key="3">
    <source>
        <dbReference type="Google" id="ProtNLM"/>
    </source>
</evidence>
<dbReference type="SUPFAM" id="SSF51735">
    <property type="entry name" value="NAD(P)-binding Rossmann-fold domains"/>
    <property type="match status" value="1"/>
</dbReference>
<reference evidence="1 2" key="1">
    <citation type="submission" date="2018-07" db="EMBL/GenBank/DDBJ databases">
        <title>Pedobacter sp. nov., isolated from soil.</title>
        <authorList>
            <person name="Zhou L.Y."/>
            <person name="Du Z.J."/>
        </authorList>
    </citation>
    <scope>NUCLEOTIDE SEQUENCE [LARGE SCALE GENOMIC DNA]</scope>
    <source>
        <strain evidence="1 2">JDX94</strain>
    </source>
</reference>
<proteinExistence type="predicted"/>
<comment type="caution">
    <text evidence="1">The sequence shown here is derived from an EMBL/GenBank/DDBJ whole genome shotgun (WGS) entry which is preliminary data.</text>
</comment>
<accession>A0A369PSX0</accession>
<dbReference type="AlphaFoldDB" id="A0A369PSX0"/>
<sequence length="49" mass="5426">MGLAIATELAKCGANVTLMARDEVRLRQIIGELPTTHPGQHHHYWGFQG</sequence>
<dbReference type="OrthoDB" id="9804774at2"/>
<dbReference type="InterPro" id="IPR036291">
    <property type="entry name" value="NAD(P)-bd_dom_sf"/>
</dbReference>
<organism evidence="1 2">
    <name type="scientific">Pedobacter chinensis</name>
    <dbReference type="NCBI Taxonomy" id="2282421"/>
    <lineage>
        <taxon>Bacteria</taxon>
        <taxon>Pseudomonadati</taxon>
        <taxon>Bacteroidota</taxon>
        <taxon>Sphingobacteriia</taxon>
        <taxon>Sphingobacteriales</taxon>
        <taxon>Sphingobacteriaceae</taxon>
        <taxon>Pedobacter</taxon>
    </lineage>
</organism>
<evidence type="ECO:0000313" key="1">
    <source>
        <dbReference type="EMBL" id="RDC55643.1"/>
    </source>
</evidence>